<dbReference type="HAMAP" id="MF_00113">
    <property type="entry name" value="QueA"/>
    <property type="match status" value="1"/>
</dbReference>
<dbReference type="InterPro" id="IPR042119">
    <property type="entry name" value="QueA_dom2"/>
</dbReference>
<dbReference type="PANTHER" id="PTHR30307:SF0">
    <property type="entry name" value="S-ADENOSYLMETHIONINE:TRNA RIBOSYLTRANSFERASE-ISOMERASE"/>
    <property type="match status" value="1"/>
</dbReference>
<evidence type="ECO:0000256" key="4">
    <source>
        <dbReference type="ARBA" id="ARBA00022785"/>
    </source>
</evidence>
<evidence type="ECO:0000256" key="3">
    <source>
        <dbReference type="ARBA" id="ARBA00022691"/>
    </source>
</evidence>
<dbReference type="InterPro" id="IPR036100">
    <property type="entry name" value="QueA_sf"/>
</dbReference>
<dbReference type="Gene3D" id="3.40.1780.10">
    <property type="entry name" value="QueA-like"/>
    <property type="match status" value="1"/>
</dbReference>
<comment type="pathway">
    <text evidence="5">tRNA modification; tRNA-queuosine biosynthesis.</text>
</comment>
<gene>
    <name evidence="5" type="primary">queA</name>
    <name evidence="6" type="ORF">JOC77_001305</name>
</gene>
<dbReference type="InterPro" id="IPR042118">
    <property type="entry name" value="QueA_dom1"/>
</dbReference>
<comment type="function">
    <text evidence="5">Transfers and isomerizes the ribose moiety from AdoMet to the 7-aminomethyl group of 7-deazaguanine (preQ1-tRNA) to give epoxyqueuosine (oQ-tRNA).</text>
</comment>
<dbReference type="GO" id="GO:0051075">
    <property type="term" value="F:S-adenosylmethionine:tRNA ribosyltransferase-isomerase activity"/>
    <property type="evidence" value="ECO:0007669"/>
    <property type="project" value="UniProtKB-EC"/>
</dbReference>
<protein>
    <recommendedName>
        <fullName evidence="5">S-adenosylmethionine:tRNA ribosyltransferase-isomerase</fullName>
        <ecNumber evidence="5">2.4.99.17</ecNumber>
    </recommendedName>
    <alternativeName>
        <fullName evidence="5">Queuosine biosynthesis protein QueA</fullName>
    </alternativeName>
</protein>
<comment type="subcellular location">
    <subcellularLocation>
        <location evidence="5">Cytoplasm</location>
    </subcellularLocation>
</comment>
<sequence>MKVELFDFHLPEELIAQTPLEQRTESRLMVLDKETGEITHEIFKNIKNYLTPGDVLVLNDTKVLPARLFGIKADTGAKIEVLLLKQQEGDKWEALVKPAKRIKEGTEILFGDGQLKAVCEDVGEHGGRILDFQYEGIFYEVLEELGQMPLPPYIKEQLEDQDRYQTVYARERGSAAAPTAGLHFTEELLAEIQEMGVHVAFITLHVGLGTFRPVSVEDIDEHEMHSEYYVMTEGTARLLNDVKDKGRKIITVGTTSTRTLESIALKSGGVFKEDSGWTNIFIYPGYEFKAIDGMITNFHLPKSTLIMLVSALAGREPILKAYNTAVEEKYRFFSFGDAMFIR</sequence>
<dbReference type="EC" id="2.4.99.17" evidence="5"/>
<keyword evidence="6" id="KW-0328">Glycosyltransferase</keyword>
<name>A0ABS2QFG3_9BACI</name>
<comment type="caution">
    <text evidence="6">The sequence shown here is derived from an EMBL/GenBank/DDBJ whole genome shotgun (WGS) entry which is preliminary data.</text>
</comment>
<dbReference type="PANTHER" id="PTHR30307">
    <property type="entry name" value="S-ADENOSYLMETHIONINE:TRNA RIBOSYLTRANSFERASE-ISOMERASE"/>
    <property type="match status" value="1"/>
</dbReference>
<dbReference type="Proteomes" id="UP000823486">
    <property type="component" value="Unassembled WGS sequence"/>
</dbReference>
<organism evidence="6 7">
    <name type="scientific">Peribacillus deserti</name>
    <dbReference type="NCBI Taxonomy" id="673318"/>
    <lineage>
        <taxon>Bacteria</taxon>
        <taxon>Bacillati</taxon>
        <taxon>Bacillota</taxon>
        <taxon>Bacilli</taxon>
        <taxon>Bacillales</taxon>
        <taxon>Bacillaceae</taxon>
        <taxon>Peribacillus</taxon>
    </lineage>
</organism>
<keyword evidence="7" id="KW-1185">Reference proteome</keyword>
<keyword evidence="4 5" id="KW-0671">Queuosine biosynthesis</keyword>
<reference evidence="6 7" key="1">
    <citation type="submission" date="2021-01" db="EMBL/GenBank/DDBJ databases">
        <title>Genomic Encyclopedia of Type Strains, Phase IV (KMG-IV): sequencing the most valuable type-strain genomes for metagenomic binning, comparative biology and taxonomic classification.</title>
        <authorList>
            <person name="Goeker M."/>
        </authorList>
    </citation>
    <scope>NUCLEOTIDE SEQUENCE [LARGE SCALE GENOMIC DNA]</scope>
    <source>
        <strain evidence="6 7">DSM 105482</strain>
    </source>
</reference>
<dbReference type="RefSeq" id="WP_204540307.1">
    <property type="nucleotide sequence ID" value="NZ_JAFBFI010000004.1"/>
</dbReference>
<comment type="similarity">
    <text evidence="5">Belongs to the QueA family.</text>
</comment>
<keyword evidence="1 5" id="KW-0963">Cytoplasm</keyword>
<dbReference type="EMBL" id="JAFBFI010000004">
    <property type="protein sequence ID" value="MBM7691895.1"/>
    <property type="molecule type" value="Genomic_DNA"/>
</dbReference>
<dbReference type="NCBIfam" id="TIGR00113">
    <property type="entry name" value="queA"/>
    <property type="match status" value="1"/>
</dbReference>
<dbReference type="NCBIfam" id="NF001140">
    <property type="entry name" value="PRK00147.1"/>
    <property type="match status" value="1"/>
</dbReference>
<evidence type="ECO:0000256" key="5">
    <source>
        <dbReference type="HAMAP-Rule" id="MF_00113"/>
    </source>
</evidence>
<evidence type="ECO:0000313" key="7">
    <source>
        <dbReference type="Proteomes" id="UP000823486"/>
    </source>
</evidence>
<evidence type="ECO:0000256" key="1">
    <source>
        <dbReference type="ARBA" id="ARBA00022490"/>
    </source>
</evidence>
<dbReference type="Pfam" id="PF02547">
    <property type="entry name" value="Queuosine_synth"/>
    <property type="match status" value="1"/>
</dbReference>
<dbReference type="SUPFAM" id="SSF111337">
    <property type="entry name" value="QueA-like"/>
    <property type="match status" value="1"/>
</dbReference>
<evidence type="ECO:0000313" key="6">
    <source>
        <dbReference type="EMBL" id="MBM7691895.1"/>
    </source>
</evidence>
<proteinExistence type="inferred from homology"/>
<dbReference type="Gene3D" id="2.40.10.240">
    <property type="entry name" value="QueA-like"/>
    <property type="match status" value="1"/>
</dbReference>
<comment type="subunit">
    <text evidence="5">Monomer.</text>
</comment>
<keyword evidence="3 5" id="KW-0949">S-adenosyl-L-methionine</keyword>
<comment type="catalytic activity">
    <reaction evidence="5">
        <text>7-aminomethyl-7-carbaguanosine(34) in tRNA + S-adenosyl-L-methionine = epoxyqueuosine(34) in tRNA + adenine + L-methionine + 2 H(+)</text>
        <dbReference type="Rhea" id="RHEA:32155"/>
        <dbReference type="Rhea" id="RHEA-COMP:10342"/>
        <dbReference type="Rhea" id="RHEA-COMP:18582"/>
        <dbReference type="ChEBI" id="CHEBI:15378"/>
        <dbReference type="ChEBI" id="CHEBI:16708"/>
        <dbReference type="ChEBI" id="CHEBI:57844"/>
        <dbReference type="ChEBI" id="CHEBI:59789"/>
        <dbReference type="ChEBI" id="CHEBI:82833"/>
        <dbReference type="ChEBI" id="CHEBI:194443"/>
        <dbReference type="EC" id="2.4.99.17"/>
    </reaction>
</comment>
<accession>A0ABS2QFG3</accession>
<keyword evidence="2 5" id="KW-0808">Transferase</keyword>
<evidence type="ECO:0000256" key="2">
    <source>
        <dbReference type="ARBA" id="ARBA00022679"/>
    </source>
</evidence>
<dbReference type="InterPro" id="IPR003699">
    <property type="entry name" value="QueA"/>
</dbReference>